<dbReference type="Proteomes" id="UP000316759">
    <property type="component" value="Unassembled WGS sequence"/>
</dbReference>
<gene>
    <name evidence="1" type="ORF">FGIG_04202</name>
</gene>
<evidence type="ECO:0000313" key="2">
    <source>
        <dbReference type="Proteomes" id="UP000316759"/>
    </source>
</evidence>
<dbReference type="EMBL" id="SUNJ01007828">
    <property type="protein sequence ID" value="TPP61709.1"/>
    <property type="molecule type" value="Genomic_DNA"/>
</dbReference>
<keyword evidence="2" id="KW-1185">Reference proteome</keyword>
<organism evidence="1 2">
    <name type="scientific">Fasciola gigantica</name>
    <name type="common">Giant liver fluke</name>
    <dbReference type="NCBI Taxonomy" id="46835"/>
    <lineage>
        <taxon>Eukaryota</taxon>
        <taxon>Metazoa</taxon>
        <taxon>Spiralia</taxon>
        <taxon>Lophotrochozoa</taxon>
        <taxon>Platyhelminthes</taxon>
        <taxon>Trematoda</taxon>
        <taxon>Digenea</taxon>
        <taxon>Plagiorchiida</taxon>
        <taxon>Echinostomata</taxon>
        <taxon>Echinostomatoidea</taxon>
        <taxon>Fasciolidae</taxon>
        <taxon>Fasciola</taxon>
    </lineage>
</organism>
<evidence type="ECO:0000313" key="1">
    <source>
        <dbReference type="EMBL" id="TPP61709.1"/>
    </source>
</evidence>
<dbReference type="AlphaFoldDB" id="A0A504YMY1"/>
<proteinExistence type="predicted"/>
<dbReference type="OrthoDB" id="6276858at2759"/>
<sequence>MGNGQSSLYLLHYCNGGAQEVFKECLMLPPSGRYNRACEVRKKVLSGLPRGNAMNLNGLMKEFNASGFGSEALSTVAVRMESCMTALERMDFTPHFNSPWTPERIISNFSYTLQSKRTERVDRLTQPETRLYLKPSKRDIDDLDRYASNVNLESARFQSGQLTEDRFCCPVFICDLRSPTDTNLRTRLLAPSGLNSTPKLHDGVKRAPSTDHSHVRFDPQPTVRLGLPVHQQGPIIQRSFLCTTTAAEIGHHFSQATDPVPTIWRIYTITAHFSAAFSAASATVTKMATTKPAKKTNPRRSLSNLLTTDHMVWWQP</sequence>
<protein>
    <submittedName>
        <fullName evidence="1">Uncharacterized protein</fullName>
    </submittedName>
</protein>
<accession>A0A504YMY1</accession>
<name>A0A504YMY1_FASGI</name>
<comment type="caution">
    <text evidence="1">The sequence shown here is derived from an EMBL/GenBank/DDBJ whole genome shotgun (WGS) entry which is preliminary data.</text>
</comment>
<reference evidence="1 2" key="1">
    <citation type="submission" date="2019-04" db="EMBL/GenBank/DDBJ databases">
        <title>Annotation for the trematode Fasciola gigantica.</title>
        <authorList>
            <person name="Choi Y.-J."/>
        </authorList>
    </citation>
    <scope>NUCLEOTIDE SEQUENCE [LARGE SCALE GENOMIC DNA]</scope>
    <source>
        <strain evidence="1">Uganda_cow_1</strain>
    </source>
</reference>